<evidence type="ECO:0000256" key="7">
    <source>
        <dbReference type="SAM" id="Phobius"/>
    </source>
</evidence>
<dbReference type="Proteomes" id="UP000034189">
    <property type="component" value="Chromosome"/>
</dbReference>
<dbReference type="EMBL" id="CP011114">
    <property type="protein sequence ID" value="AKG35551.1"/>
    <property type="molecule type" value="Genomic_DNA"/>
</dbReference>
<accession>A0A0F7CIQ4</accession>
<dbReference type="OrthoDB" id="9798540at2"/>
<evidence type="ECO:0000256" key="3">
    <source>
        <dbReference type="ARBA" id="ARBA00022692"/>
    </source>
</evidence>
<gene>
    <name evidence="8" type="ORF">VK70_14015</name>
</gene>
<keyword evidence="5 7" id="KW-0472">Membrane</keyword>
<evidence type="ECO:0000313" key="8">
    <source>
        <dbReference type="EMBL" id="AKG35551.1"/>
    </source>
</evidence>
<evidence type="ECO:0000256" key="2">
    <source>
        <dbReference type="ARBA" id="ARBA00008034"/>
    </source>
</evidence>
<dbReference type="InterPro" id="IPR001626">
    <property type="entry name" value="ABC_TroCD"/>
</dbReference>
<dbReference type="PANTHER" id="PTHR30477">
    <property type="entry name" value="ABC-TRANSPORTER METAL-BINDING PROTEIN"/>
    <property type="match status" value="1"/>
</dbReference>
<evidence type="ECO:0000256" key="5">
    <source>
        <dbReference type="ARBA" id="ARBA00023136"/>
    </source>
</evidence>
<dbReference type="PANTHER" id="PTHR30477:SF0">
    <property type="entry name" value="METAL TRANSPORT SYSTEM MEMBRANE PROTEIN TM_0125-RELATED"/>
    <property type="match status" value="1"/>
</dbReference>
<feature type="transmembrane region" description="Helical" evidence="7">
    <location>
        <begin position="12"/>
        <end position="32"/>
    </location>
</feature>
<evidence type="ECO:0000256" key="1">
    <source>
        <dbReference type="ARBA" id="ARBA00004141"/>
    </source>
</evidence>
<feature type="transmembrane region" description="Helical" evidence="7">
    <location>
        <begin position="44"/>
        <end position="73"/>
    </location>
</feature>
<dbReference type="Gene3D" id="1.10.3470.10">
    <property type="entry name" value="ABC transporter involved in vitamin B12 uptake, BtuC"/>
    <property type="match status" value="1"/>
</dbReference>
<feature type="transmembrane region" description="Helical" evidence="7">
    <location>
        <begin position="245"/>
        <end position="261"/>
    </location>
</feature>
<evidence type="ECO:0000313" key="9">
    <source>
        <dbReference type="Proteomes" id="UP000034189"/>
    </source>
</evidence>
<dbReference type="InterPro" id="IPR037294">
    <property type="entry name" value="ABC_BtuC-like"/>
</dbReference>
<dbReference type="PATRIC" id="fig|1333534.5.peg.3084"/>
<evidence type="ECO:0000256" key="4">
    <source>
        <dbReference type="ARBA" id="ARBA00022989"/>
    </source>
</evidence>
<dbReference type="GO" id="GO:0010043">
    <property type="term" value="P:response to zinc ion"/>
    <property type="evidence" value="ECO:0007669"/>
    <property type="project" value="TreeGrafter"/>
</dbReference>
<feature type="transmembrane region" description="Helical" evidence="7">
    <location>
        <begin position="161"/>
        <end position="184"/>
    </location>
</feature>
<dbReference type="SUPFAM" id="SSF81345">
    <property type="entry name" value="ABC transporter involved in vitamin B12 uptake, BtuC"/>
    <property type="match status" value="1"/>
</dbReference>
<dbReference type="Pfam" id="PF00950">
    <property type="entry name" value="ABC-3"/>
    <property type="match status" value="1"/>
</dbReference>
<reference evidence="8 9" key="1">
    <citation type="submission" date="2015-03" db="EMBL/GenBank/DDBJ databases">
        <authorList>
            <person name="Abdul Halim M."/>
        </authorList>
    </citation>
    <scope>NUCLEOTIDE SEQUENCE [LARGE SCALE GENOMIC DNA]</scope>
    <source>
        <strain evidence="8 9">ATCC 35681</strain>
    </source>
</reference>
<protein>
    <submittedName>
        <fullName evidence="8">Metal ABC transporter permease</fullName>
    </submittedName>
</protein>
<organism evidence="8 9">
    <name type="scientific">Paenibacillus durus ATCC 35681</name>
    <dbReference type="NCBI Taxonomy" id="1333534"/>
    <lineage>
        <taxon>Bacteria</taxon>
        <taxon>Bacillati</taxon>
        <taxon>Bacillota</taxon>
        <taxon>Bacilli</taxon>
        <taxon>Bacillales</taxon>
        <taxon>Paenibacillaceae</taxon>
        <taxon>Paenibacillus</taxon>
    </lineage>
</organism>
<feature type="transmembrane region" description="Helical" evidence="7">
    <location>
        <begin position="85"/>
        <end position="111"/>
    </location>
</feature>
<feature type="transmembrane region" description="Helical" evidence="7">
    <location>
        <begin position="131"/>
        <end position="149"/>
    </location>
</feature>
<keyword evidence="4 7" id="KW-1133">Transmembrane helix</keyword>
<comment type="subcellular location">
    <subcellularLocation>
        <location evidence="6">Cell membrane</location>
        <topology evidence="6">Multi-pass membrane protein</topology>
    </subcellularLocation>
    <subcellularLocation>
        <location evidence="1">Membrane</location>
        <topology evidence="1">Multi-pass membrane protein</topology>
    </subcellularLocation>
</comment>
<keyword evidence="3 6" id="KW-0812">Transmembrane</keyword>
<dbReference type="AlphaFoldDB" id="A0A0F7CIQ4"/>
<sequence length="267" mass="27921">MDILFSDFFQRALAGGLLIGITAPLIGVFLVLRRLSMIGDSLAHVTIAGVALGFLTGFYPLGAGLIFAVAASFGIEKLRKAYKTYAELSIAIIMSGGVALASLFFTLGKGYNADVISYLFGSIYTLDNTDLLVVGIVTLVVVVVMSVFFKEFFLLSFEEDAASVSGLPVKMLNVLITILTALVISTAIKIVGSLLVSALLTVPVAISLLLSRSFRIAVILSVVIAEIAVVGGLVIAGVWNLAPGATIVLLLIALLALTLAGKKGVRL</sequence>
<name>A0A0F7CIQ4_PAEDU</name>
<feature type="transmembrane region" description="Helical" evidence="7">
    <location>
        <begin position="217"/>
        <end position="239"/>
    </location>
</feature>
<dbReference type="GO" id="GO:0043190">
    <property type="term" value="C:ATP-binding cassette (ABC) transporter complex"/>
    <property type="evidence" value="ECO:0007669"/>
    <property type="project" value="InterPro"/>
</dbReference>
<comment type="similarity">
    <text evidence="2 6">Belongs to the ABC-3 integral membrane protein family.</text>
</comment>
<dbReference type="HOGENOM" id="CLU_028808_3_1_9"/>
<feature type="transmembrane region" description="Helical" evidence="7">
    <location>
        <begin position="190"/>
        <end position="210"/>
    </location>
</feature>
<dbReference type="GO" id="GO:0055085">
    <property type="term" value="P:transmembrane transport"/>
    <property type="evidence" value="ECO:0007669"/>
    <property type="project" value="InterPro"/>
</dbReference>
<dbReference type="RefSeq" id="WP_025693961.1">
    <property type="nucleotide sequence ID" value="NZ_ASQQ01000047.1"/>
</dbReference>
<keyword evidence="6" id="KW-0813">Transport</keyword>
<evidence type="ECO:0000256" key="6">
    <source>
        <dbReference type="RuleBase" id="RU003943"/>
    </source>
</evidence>
<proteinExistence type="inferred from homology"/>
<reference evidence="8 9" key="2">
    <citation type="journal article" date="2016" name="Genome Announc.">
        <title>Genome Sequence of a Gram-Positive Diazotroph, Paenibacillus durus Type Strain ATCC 35681.</title>
        <authorList>
            <person name="Halim M.A."/>
            <person name="Rahman A.Y."/>
            <person name="Sim K.S."/>
            <person name="Yam H.C."/>
            <person name="Rahim A.A."/>
            <person name="Ghazali A.H."/>
            <person name="Najimudin N."/>
        </authorList>
    </citation>
    <scope>NUCLEOTIDE SEQUENCE [LARGE SCALE GENOMIC DNA]</scope>
    <source>
        <strain evidence="8 9">ATCC 35681</strain>
    </source>
</reference>